<name>G7H2V5_9ACTN</name>
<dbReference type="AlphaFoldDB" id="G7H2V5"/>
<protein>
    <submittedName>
        <fullName evidence="1">Uncharacterized protein</fullName>
    </submittedName>
</protein>
<evidence type="ECO:0000313" key="2">
    <source>
        <dbReference type="Proteomes" id="UP000035088"/>
    </source>
</evidence>
<reference evidence="1 2" key="1">
    <citation type="submission" date="2011-11" db="EMBL/GenBank/DDBJ databases">
        <title>Whole genome shotgun sequence of Gordonia araii NBRC 100433.</title>
        <authorList>
            <person name="Yoshida Y."/>
            <person name="Hosoyama A."/>
            <person name="Tsuchikane K."/>
            <person name="Katsumata H."/>
            <person name="Yamazaki S."/>
            <person name="Fujita N."/>
        </authorList>
    </citation>
    <scope>NUCLEOTIDE SEQUENCE [LARGE SCALE GENOMIC DNA]</scope>
    <source>
        <strain evidence="1 2">NBRC 100433</strain>
    </source>
</reference>
<evidence type="ECO:0000313" key="1">
    <source>
        <dbReference type="EMBL" id="GAB10180.1"/>
    </source>
</evidence>
<accession>G7H2V5</accession>
<comment type="caution">
    <text evidence="1">The sequence shown here is derived from an EMBL/GenBank/DDBJ whole genome shotgun (WGS) entry which is preliminary data.</text>
</comment>
<gene>
    <name evidence="1" type="ORF">GOARA_053_00060</name>
</gene>
<organism evidence="1 2">
    <name type="scientific">Gordonia araii NBRC 100433</name>
    <dbReference type="NCBI Taxonomy" id="1073574"/>
    <lineage>
        <taxon>Bacteria</taxon>
        <taxon>Bacillati</taxon>
        <taxon>Actinomycetota</taxon>
        <taxon>Actinomycetes</taxon>
        <taxon>Mycobacteriales</taxon>
        <taxon>Gordoniaceae</taxon>
        <taxon>Gordonia</taxon>
    </lineage>
</organism>
<proteinExistence type="predicted"/>
<dbReference type="EMBL" id="BAEE01000053">
    <property type="protein sequence ID" value="GAB10180.1"/>
    <property type="molecule type" value="Genomic_DNA"/>
</dbReference>
<dbReference type="Proteomes" id="UP000035088">
    <property type="component" value="Unassembled WGS sequence"/>
</dbReference>
<keyword evidence="2" id="KW-1185">Reference proteome</keyword>
<sequence length="66" mass="7077">MAPFQLPSVYSCNDYYIKVRDLRRQLGTVGVDLGTLGVDLGTLGVDLGTLGVYRGGSRRSIRATSA</sequence>